<evidence type="ECO:0000259" key="1">
    <source>
        <dbReference type="Pfam" id="PF01434"/>
    </source>
</evidence>
<dbReference type="Proteomes" id="UP000784294">
    <property type="component" value="Unassembled WGS sequence"/>
</dbReference>
<dbReference type="GO" id="GO:0006515">
    <property type="term" value="P:protein quality control for misfolded or incompletely synthesized proteins"/>
    <property type="evidence" value="ECO:0007669"/>
    <property type="project" value="TreeGrafter"/>
</dbReference>
<proteinExistence type="predicted"/>
<dbReference type="PANTHER" id="PTHR23076:SF97">
    <property type="entry name" value="ATP-DEPENDENT ZINC METALLOPROTEASE YME1L1"/>
    <property type="match status" value="1"/>
</dbReference>
<gene>
    <name evidence="2" type="ORF">PXEA_LOCUS25566</name>
</gene>
<feature type="domain" description="Peptidase M41" evidence="1">
    <location>
        <begin position="30"/>
        <end position="121"/>
    </location>
</feature>
<dbReference type="GO" id="GO:0004176">
    <property type="term" value="F:ATP-dependent peptidase activity"/>
    <property type="evidence" value="ECO:0007669"/>
    <property type="project" value="InterPro"/>
</dbReference>
<accession>A0A448XAI5</accession>
<dbReference type="PANTHER" id="PTHR23076">
    <property type="entry name" value="METALLOPROTEASE M41 FTSH"/>
    <property type="match status" value="1"/>
</dbReference>
<dbReference type="SUPFAM" id="SSF140990">
    <property type="entry name" value="FtsH protease domain-like"/>
    <property type="match status" value="1"/>
</dbReference>
<sequence length="126" mass="13799">MQSDSQVRMDHLWDARDRVLMGPKRQLPKDQKSNQIAAFHEAGHAIAAIYTPGSTPLHKVTIIPRGKSGGHTSFLDEVDTNYQTRQQLIAQLDVAMGGRVGEELVFGSDQVTTGASNDFEASSFCI</sequence>
<dbReference type="InterPro" id="IPR000642">
    <property type="entry name" value="Peptidase_M41"/>
</dbReference>
<dbReference type="GO" id="GO:0005743">
    <property type="term" value="C:mitochondrial inner membrane"/>
    <property type="evidence" value="ECO:0007669"/>
    <property type="project" value="TreeGrafter"/>
</dbReference>
<reference evidence="2" key="1">
    <citation type="submission" date="2018-11" db="EMBL/GenBank/DDBJ databases">
        <authorList>
            <consortium name="Pathogen Informatics"/>
        </authorList>
    </citation>
    <scope>NUCLEOTIDE SEQUENCE</scope>
</reference>
<dbReference type="AlphaFoldDB" id="A0A448XAI5"/>
<keyword evidence="3" id="KW-1185">Reference proteome</keyword>
<evidence type="ECO:0000313" key="3">
    <source>
        <dbReference type="Proteomes" id="UP000784294"/>
    </source>
</evidence>
<dbReference type="Pfam" id="PF01434">
    <property type="entry name" value="Peptidase_M41"/>
    <property type="match status" value="1"/>
</dbReference>
<organism evidence="2 3">
    <name type="scientific">Protopolystoma xenopodis</name>
    <dbReference type="NCBI Taxonomy" id="117903"/>
    <lineage>
        <taxon>Eukaryota</taxon>
        <taxon>Metazoa</taxon>
        <taxon>Spiralia</taxon>
        <taxon>Lophotrochozoa</taxon>
        <taxon>Platyhelminthes</taxon>
        <taxon>Monogenea</taxon>
        <taxon>Polyopisthocotylea</taxon>
        <taxon>Polystomatidea</taxon>
        <taxon>Polystomatidae</taxon>
        <taxon>Protopolystoma</taxon>
    </lineage>
</organism>
<dbReference type="Gene3D" id="1.20.58.760">
    <property type="entry name" value="Peptidase M41"/>
    <property type="match status" value="1"/>
</dbReference>
<dbReference type="GO" id="GO:0007005">
    <property type="term" value="P:mitochondrion organization"/>
    <property type="evidence" value="ECO:0007669"/>
    <property type="project" value="TreeGrafter"/>
</dbReference>
<protein>
    <recommendedName>
        <fullName evidence="1">Peptidase M41 domain-containing protein</fullName>
    </recommendedName>
</protein>
<name>A0A448XAI5_9PLAT</name>
<dbReference type="EMBL" id="CAAALY010130593">
    <property type="protein sequence ID" value="VEL32126.1"/>
    <property type="molecule type" value="Genomic_DNA"/>
</dbReference>
<dbReference type="GO" id="GO:0004222">
    <property type="term" value="F:metalloendopeptidase activity"/>
    <property type="evidence" value="ECO:0007669"/>
    <property type="project" value="InterPro"/>
</dbReference>
<comment type="caution">
    <text evidence="2">The sequence shown here is derived from an EMBL/GenBank/DDBJ whole genome shotgun (WGS) entry which is preliminary data.</text>
</comment>
<evidence type="ECO:0000313" key="2">
    <source>
        <dbReference type="EMBL" id="VEL32126.1"/>
    </source>
</evidence>
<dbReference type="GO" id="GO:0005524">
    <property type="term" value="F:ATP binding"/>
    <property type="evidence" value="ECO:0007669"/>
    <property type="project" value="InterPro"/>
</dbReference>
<dbReference type="OrthoDB" id="1413014at2759"/>
<dbReference type="InterPro" id="IPR037219">
    <property type="entry name" value="Peptidase_M41-like"/>
</dbReference>